<dbReference type="GO" id="GO:0033617">
    <property type="term" value="P:mitochondrial respiratory chain complex IV assembly"/>
    <property type="evidence" value="ECO:0007669"/>
    <property type="project" value="TreeGrafter"/>
</dbReference>
<dbReference type="GO" id="GO:0005739">
    <property type="term" value="C:mitochondrion"/>
    <property type="evidence" value="ECO:0007669"/>
    <property type="project" value="TreeGrafter"/>
</dbReference>
<evidence type="ECO:0000313" key="4">
    <source>
        <dbReference type="Proteomes" id="UP001165080"/>
    </source>
</evidence>
<protein>
    <recommendedName>
        <fullName evidence="5">Cytochrome c oxidase assembly factor 5</fullName>
    </recommendedName>
</protein>
<keyword evidence="2" id="KW-1015">Disulfide bond</keyword>
<dbReference type="EMBL" id="BRXU01000009">
    <property type="protein sequence ID" value="GLC53959.1"/>
    <property type="molecule type" value="Genomic_DNA"/>
</dbReference>
<dbReference type="Proteomes" id="UP001165080">
    <property type="component" value="Unassembled WGS sequence"/>
</dbReference>
<evidence type="ECO:0000256" key="1">
    <source>
        <dbReference type="ARBA" id="ARBA00007785"/>
    </source>
</evidence>
<reference evidence="3 4" key="1">
    <citation type="journal article" date="2023" name="Commun. Biol.">
        <title>Reorganization of the ancestral sex-determining regions during the evolution of trioecy in Pleodorina starrii.</title>
        <authorList>
            <person name="Takahashi K."/>
            <person name="Suzuki S."/>
            <person name="Kawai-Toyooka H."/>
            <person name="Yamamoto K."/>
            <person name="Hamaji T."/>
            <person name="Ootsuki R."/>
            <person name="Yamaguchi H."/>
            <person name="Kawachi M."/>
            <person name="Higashiyama T."/>
            <person name="Nozaki H."/>
        </authorList>
    </citation>
    <scope>NUCLEOTIDE SEQUENCE [LARGE SCALE GENOMIC DNA]</scope>
    <source>
        <strain evidence="3 4">NIES-4479</strain>
    </source>
</reference>
<sequence>MSSGCKGLMAKYADCIRHTECMATRKLGLKECMAEKAPECEQYRYALFQCRRGQVDARSRIQGNKGY</sequence>
<dbReference type="PANTHER" id="PTHR28627:SF1">
    <property type="entry name" value="CYTOCHROME C OXIDASE ASSEMBLY FACTOR 5"/>
    <property type="match status" value="1"/>
</dbReference>
<comment type="caution">
    <text evidence="3">The sequence shown here is derived from an EMBL/GenBank/DDBJ whole genome shotgun (WGS) entry which is preliminary data.</text>
</comment>
<evidence type="ECO:0008006" key="5">
    <source>
        <dbReference type="Google" id="ProtNLM"/>
    </source>
</evidence>
<dbReference type="PANTHER" id="PTHR28627">
    <property type="entry name" value="CYTOCHROME C OXIDASE ASSEMBLY FACTOR 5"/>
    <property type="match status" value="1"/>
</dbReference>
<evidence type="ECO:0000313" key="3">
    <source>
        <dbReference type="EMBL" id="GLC53959.1"/>
    </source>
</evidence>
<evidence type="ECO:0000256" key="2">
    <source>
        <dbReference type="ARBA" id="ARBA00023157"/>
    </source>
</evidence>
<organism evidence="3 4">
    <name type="scientific">Pleodorina starrii</name>
    <dbReference type="NCBI Taxonomy" id="330485"/>
    <lineage>
        <taxon>Eukaryota</taxon>
        <taxon>Viridiplantae</taxon>
        <taxon>Chlorophyta</taxon>
        <taxon>core chlorophytes</taxon>
        <taxon>Chlorophyceae</taxon>
        <taxon>CS clade</taxon>
        <taxon>Chlamydomonadales</taxon>
        <taxon>Volvocaceae</taxon>
        <taxon>Pleodorina</taxon>
    </lineage>
</organism>
<dbReference type="AlphaFoldDB" id="A0A9W6BKV1"/>
<keyword evidence="4" id="KW-1185">Reference proteome</keyword>
<dbReference type="InterPro" id="IPR018793">
    <property type="entry name" value="Cyt_c_oxidase_assmbl_Pet191"/>
</dbReference>
<comment type="similarity">
    <text evidence="1">Belongs to the PET191 family.</text>
</comment>
<accession>A0A9W6BKV1</accession>
<dbReference type="Pfam" id="PF10203">
    <property type="entry name" value="Pet191_N"/>
    <property type="match status" value="1"/>
</dbReference>
<gene>
    <name evidence="3" type="primary">PLEST010974</name>
    <name evidence="3" type="ORF">PLESTB_000808600</name>
</gene>
<name>A0A9W6BKV1_9CHLO</name>
<dbReference type="OrthoDB" id="282149at2759"/>
<proteinExistence type="inferred from homology"/>